<comment type="caution">
    <text evidence="2">The sequence shown here is derived from an EMBL/GenBank/DDBJ whole genome shotgun (WGS) entry which is preliminary data.</text>
</comment>
<reference evidence="2 3" key="1">
    <citation type="submission" date="2019-09" db="EMBL/GenBank/DDBJ databases">
        <title>Characterization of the phylogenetic diversity of two novel species belonging to the genus Bifidobacterium: Bifidobacterium cebidarum sp. nov. and Bifidobacterium leontopitheci sp. nov.</title>
        <authorList>
            <person name="Lugli G.A."/>
            <person name="Duranti S."/>
            <person name="Milani C."/>
            <person name="Turroni F."/>
            <person name="Ventura M."/>
        </authorList>
    </citation>
    <scope>NUCLEOTIDE SEQUENCE [LARGE SCALE GENOMIC DNA]</scope>
    <source>
        <strain evidence="2 3">LMG 31469</strain>
    </source>
</reference>
<evidence type="ECO:0000313" key="2">
    <source>
        <dbReference type="EMBL" id="KAB7787583.1"/>
    </source>
</evidence>
<accession>A0A6I1G8C1</accession>
<gene>
    <name evidence="2" type="ORF">F7D08_1426</name>
</gene>
<sequence>MPFVHAIHPLKLHHTSDTLETVLEVWCSLRWQSKAIAGRDCSTKANGVVAMTIMASYVIVAMLIWLLMLVLTVTVLVLVIRALLRMNREPSLSMRPEAGGNPPFSGDGPISVARHRALVALLAGAVVLVAGLVLNDVFSRNMALIAALTPGLAASAVMAVIALPFPDVPTRQGGGVRVASLQSREPWTYAKRYVLMQPLLTAGLLIAYLGFTIATASPDDYGLMRNIALTGPNGESQGSAGPYPGAYYAVPLIVVTCVLVVLACLALWRIAHAPSSPDPRYGEEDKAWRVLLTRFTVFLSAGSMLTYAVGVLVVAGTATVRVGINYGSLSPAYADDVYPTLGNAQIVMGGVVAVVACIYLIMACVAVVRLWTGTNRGSRR</sequence>
<feature type="transmembrane region" description="Helical" evidence="1">
    <location>
        <begin position="117"/>
        <end position="138"/>
    </location>
</feature>
<dbReference type="EMBL" id="WBVS01000007">
    <property type="protein sequence ID" value="KAB7787583.1"/>
    <property type="molecule type" value="Genomic_DNA"/>
</dbReference>
<protein>
    <submittedName>
        <fullName evidence="2">Uncharacterized protein</fullName>
    </submittedName>
</protein>
<feature type="transmembrane region" description="Helical" evidence="1">
    <location>
        <begin position="144"/>
        <end position="165"/>
    </location>
</feature>
<feature type="transmembrane region" description="Helical" evidence="1">
    <location>
        <begin position="57"/>
        <end position="84"/>
    </location>
</feature>
<evidence type="ECO:0000313" key="3">
    <source>
        <dbReference type="Proteomes" id="UP000468413"/>
    </source>
</evidence>
<keyword evidence="1" id="KW-0812">Transmembrane</keyword>
<proteinExistence type="predicted"/>
<keyword evidence="3" id="KW-1185">Reference proteome</keyword>
<keyword evidence="1" id="KW-0472">Membrane</keyword>
<feature type="transmembrane region" description="Helical" evidence="1">
    <location>
        <begin position="246"/>
        <end position="270"/>
    </location>
</feature>
<feature type="transmembrane region" description="Helical" evidence="1">
    <location>
        <begin position="193"/>
        <end position="216"/>
    </location>
</feature>
<name>A0A6I1G8C1_9BIFI</name>
<keyword evidence="1" id="KW-1133">Transmembrane helix</keyword>
<feature type="transmembrane region" description="Helical" evidence="1">
    <location>
        <begin position="344"/>
        <end position="371"/>
    </location>
</feature>
<feature type="transmembrane region" description="Helical" evidence="1">
    <location>
        <begin position="291"/>
        <end position="324"/>
    </location>
</feature>
<organism evidence="2 3">
    <name type="scientific">Bifidobacterium cebidarum</name>
    <dbReference type="NCBI Taxonomy" id="2650773"/>
    <lineage>
        <taxon>Bacteria</taxon>
        <taxon>Bacillati</taxon>
        <taxon>Actinomycetota</taxon>
        <taxon>Actinomycetes</taxon>
        <taxon>Bifidobacteriales</taxon>
        <taxon>Bifidobacteriaceae</taxon>
        <taxon>Bifidobacterium</taxon>
    </lineage>
</organism>
<evidence type="ECO:0000256" key="1">
    <source>
        <dbReference type="SAM" id="Phobius"/>
    </source>
</evidence>
<dbReference type="AlphaFoldDB" id="A0A6I1G8C1"/>
<dbReference type="Proteomes" id="UP000468413">
    <property type="component" value="Unassembled WGS sequence"/>
</dbReference>